<dbReference type="EMBL" id="JXSU01000008">
    <property type="protein sequence ID" value="KIS21992.1"/>
    <property type="molecule type" value="Genomic_DNA"/>
</dbReference>
<dbReference type="PANTHER" id="PTHR43415:SF3">
    <property type="entry name" value="GNAT-FAMILY ACETYLTRANSFERASE"/>
    <property type="match status" value="1"/>
</dbReference>
<sequence length="168" mass="19195">MTMIIRAVSPEDYKDINEIRCMAGVRENILGRISERLEESKGFIQSLDHNDHLLVAEIKEEDEKKIVGVIGLNVNSNPRTRHTASLGMMVHKAYQGTGIGKKLMSEILDLADNWLMLVRIELGVFTDNEKAIKLYEKFGFKIEGTKKYAAIKNGRYADEYIMARYKNI</sequence>
<dbReference type="SUPFAM" id="SSF55729">
    <property type="entry name" value="Acyl-CoA N-acyltransferases (Nat)"/>
    <property type="match status" value="1"/>
</dbReference>
<accession>A0A0D1BQ47</accession>
<reference evidence="2 3" key="1">
    <citation type="submission" date="2014-06" db="EMBL/GenBank/DDBJ databases">
        <title>Genome characterization of distinct group I Clostridium botulinum lineages.</title>
        <authorList>
            <person name="Giordani F."/>
            <person name="Anselmo A."/>
            <person name="Fillo S."/>
            <person name="Palozzi A.M."/>
            <person name="Fortunato A."/>
            <person name="Gentile B."/>
            <person name="Ciammaruconi A."/>
            <person name="Anniballi F."/>
            <person name="De Medici D."/>
            <person name="Lista F."/>
        </authorList>
    </citation>
    <scope>NUCLEOTIDE SEQUENCE [LARGE SCALE GENOMIC DNA]</scope>
    <source>
        <strain evidence="2 3">B2 450</strain>
    </source>
</reference>
<keyword evidence="2" id="KW-0808">Transferase</keyword>
<dbReference type="InterPro" id="IPR000182">
    <property type="entry name" value="GNAT_dom"/>
</dbReference>
<dbReference type="Pfam" id="PF00583">
    <property type="entry name" value="Acetyltransf_1"/>
    <property type="match status" value="1"/>
</dbReference>
<comment type="caution">
    <text evidence="2">The sequence shown here is derived from an EMBL/GenBank/DDBJ whole genome shotgun (WGS) entry which is preliminary data.</text>
</comment>
<dbReference type="InterPro" id="IPR016181">
    <property type="entry name" value="Acyl_CoA_acyltransferase"/>
</dbReference>
<evidence type="ECO:0000259" key="1">
    <source>
        <dbReference type="PROSITE" id="PS51186"/>
    </source>
</evidence>
<dbReference type="AlphaFoldDB" id="A0A0D1BQ47"/>
<dbReference type="RefSeq" id="WP_030036759.1">
    <property type="nucleotide sequence ID" value="NZ_JXSU01000008.1"/>
</dbReference>
<proteinExistence type="predicted"/>
<gene>
    <name evidence="2" type="ORF">N495_15980</name>
</gene>
<dbReference type="PROSITE" id="PS51186">
    <property type="entry name" value="GNAT"/>
    <property type="match status" value="1"/>
</dbReference>
<name>A0A0D1BQ47_CLOBO</name>
<dbReference type="PATRIC" id="fig|1379739.3.peg.3587"/>
<dbReference type="GO" id="GO:0016747">
    <property type="term" value="F:acyltransferase activity, transferring groups other than amino-acyl groups"/>
    <property type="evidence" value="ECO:0007669"/>
    <property type="project" value="InterPro"/>
</dbReference>
<dbReference type="OrthoDB" id="948250at2"/>
<dbReference type="PANTHER" id="PTHR43415">
    <property type="entry name" value="SPERMIDINE N(1)-ACETYLTRANSFERASE"/>
    <property type="match status" value="1"/>
</dbReference>
<protein>
    <submittedName>
        <fullName evidence="2">GNAT family acetyltransferase</fullName>
    </submittedName>
</protein>
<organism evidence="2 3">
    <name type="scientific">Clostridium botulinum B2 450</name>
    <dbReference type="NCBI Taxonomy" id="1379739"/>
    <lineage>
        <taxon>Bacteria</taxon>
        <taxon>Bacillati</taxon>
        <taxon>Bacillota</taxon>
        <taxon>Clostridia</taxon>
        <taxon>Eubacteriales</taxon>
        <taxon>Clostridiaceae</taxon>
        <taxon>Clostridium</taxon>
    </lineage>
</organism>
<dbReference type="CDD" id="cd04301">
    <property type="entry name" value="NAT_SF"/>
    <property type="match status" value="1"/>
</dbReference>
<dbReference type="Gene3D" id="3.40.630.30">
    <property type="match status" value="1"/>
</dbReference>
<dbReference type="Proteomes" id="UP000032250">
    <property type="component" value="Unassembled WGS sequence"/>
</dbReference>
<evidence type="ECO:0000313" key="2">
    <source>
        <dbReference type="EMBL" id="KIS21992.1"/>
    </source>
</evidence>
<feature type="domain" description="N-acetyltransferase" evidence="1">
    <location>
        <begin position="3"/>
        <end position="167"/>
    </location>
</feature>
<dbReference type="HOGENOM" id="CLU_013985_19_8_9"/>
<evidence type="ECO:0000313" key="3">
    <source>
        <dbReference type="Proteomes" id="UP000032250"/>
    </source>
</evidence>